<proteinExistence type="predicted"/>
<dbReference type="InterPro" id="IPR006860">
    <property type="entry name" value="FecR"/>
</dbReference>
<evidence type="ECO:0000313" key="3">
    <source>
        <dbReference type="EMBL" id="SVA30667.1"/>
    </source>
</evidence>
<dbReference type="Gene3D" id="2.60.120.1440">
    <property type="match status" value="1"/>
</dbReference>
<dbReference type="PANTHER" id="PTHR38731">
    <property type="entry name" value="LIPL45-RELATED LIPOPROTEIN-RELATED"/>
    <property type="match status" value="1"/>
</dbReference>
<reference evidence="3" key="1">
    <citation type="submission" date="2018-05" db="EMBL/GenBank/DDBJ databases">
        <authorList>
            <person name="Lanie J.A."/>
            <person name="Ng W.-L."/>
            <person name="Kazmierczak K.M."/>
            <person name="Andrzejewski T.M."/>
            <person name="Davidsen T.M."/>
            <person name="Wayne K.J."/>
            <person name="Tettelin H."/>
            <person name="Glass J.I."/>
            <person name="Rusch D."/>
            <person name="Podicherti R."/>
            <person name="Tsui H.-C.T."/>
            <person name="Winkler M.E."/>
        </authorList>
    </citation>
    <scope>NUCLEOTIDE SEQUENCE</scope>
</reference>
<name>A0A381UTI6_9ZZZZ</name>
<accession>A0A381UTI6</accession>
<dbReference type="EMBL" id="UINC01006964">
    <property type="protein sequence ID" value="SVA30667.1"/>
    <property type="molecule type" value="Genomic_DNA"/>
</dbReference>
<feature type="region of interest" description="Disordered" evidence="1">
    <location>
        <begin position="295"/>
        <end position="324"/>
    </location>
</feature>
<protein>
    <recommendedName>
        <fullName evidence="2">FecR protein domain-containing protein</fullName>
    </recommendedName>
</protein>
<sequence length="406" mass="44015">MLNTNKIILVRYKIRFLVLWFCIITFGFSATRPVAVMSKIIGDVKVDPVTDPGWRSATWGGKLFDGDQLQTGEASFSSIMFLDRSLVKIRANSKFTIKSKRTVKRELDTEINMKVGELNLTATKGSQFKIHTPTSVASVKGTELNLLVNEDGTSVLTVIEGSVEFMNEMGKVLATEMTTSSSSEDEAPSKPKEIPKNELPTWVGKVKEDWRLNLSPDKPGEKDIGKPFNLQITVEDAKDGKMALDYNNEVNLSSSGAEFVFSVDGGQNWTSDAVVKLTKGRGVIKGKSIASGKSALAVSGGSSSPGELSISTKQQETSKTKTEQALEKVDPGLTETLAGKRIMASWVSKGTGSVESIIEAINSGTLEVTSKDVIENQDGTIRVILRVNSVEGSNSGEEESDQENEF</sequence>
<feature type="region of interest" description="Disordered" evidence="1">
    <location>
        <begin position="177"/>
        <end position="197"/>
    </location>
</feature>
<evidence type="ECO:0000259" key="2">
    <source>
        <dbReference type="Pfam" id="PF04773"/>
    </source>
</evidence>
<feature type="compositionally biased region" description="Polar residues" evidence="1">
    <location>
        <begin position="300"/>
        <end position="310"/>
    </location>
</feature>
<feature type="domain" description="FecR protein" evidence="2">
    <location>
        <begin position="67"/>
        <end position="164"/>
    </location>
</feature>
<organism evidence="3">
    <name type="scientific">marine metagenome</name>
    <dbReference type="NCBI Taxonomy" id="408172"/>
    <lineage>
        <taxon>unclassified sequences</taxon>
        <taxon>metagenomes</taxon>
        <taxon>ecological metagenomes</taxon>
    </lineage>
</organism>
<dbReference type="AlphaFoldDB" id="A0A381UTI6"/>
<gene>
    <name evidence="3" type="ORF">METZ01_LOCUS83521</name>
</gene>
<dbReference type="Pfam" id="PF04773">
    <property type="entry name" value="FecR"/>
    <property type="match status" value="1"/>
</dbReference>
<feature type="compositionally biased region" description="Basic and acidic residues" evidence="1">
    <location>
        <begin position="187"/>
        <end position="196"/>
    </location>
</feature>
<evidence type="ECO:0000256" key="1">
    <source>
        <dbReference type="SAM" id="MobiDB-lite"/>
    </source>
</evidence>